<protein>
    <submittedName>
        <fullName evidence="3">NAD(P)-dependent dehydrogenase (Short-subunit alcohol dehydrogenase family)</fullName>
    </submittedName>
</protein>
<dbReference type="Pfam" id="PF13561">
    <property type="entry name" value="adh_short_C2"/>
    <property type="match status" value="1"/>
</dbReference>
<dbReference type="InterPro" id="IPR002347">
    <property type="entry name" value="SDR_fam"/>
</dbReference>
<gene>
    <name evidence="3" type="ORF">EV681_0084</name>
</gene>
<dbReference type="InterPro" id="IPR036291">
    <property type="entry name" value="NAD(P)-bd_dom_sf"/>
</dbReference>
<dbReference type="RefSeq" id="WP_130303027.1">
    <property type="nucleotide sequence ID" value="NZ_SHKO01000001.1"/>
</dbReference>
<dbReference type="FunFam" id="3.40.50.720:FF:000173">
    <property type="entry name" value="3-oxoacyl-[acyl-carrier protein] reductase"/>
    <property type="match status" value="1"/>
</dbReference>
<proteinExistence type="inferred from homology"/>
<dbReference type="SUPFAM" id="SSF51735">
    <property type="entry name" value="NAD(P)-binding Rossmann-fold domains"/>
    <property type="match status" value="1"/>
</dbReference>
<reference evidence="3 4" key="1">
    <citation type="submission" date="2019-02" db="EMBL/GenBank/DDBJ databases">
        <title>Genomic Encyclopedia of Type Strains, Phase IV (KMG-IV): sequencing the most valuable type-strain genomes for metagenomic binning, comparative biology and taxonomic classification.</title>
        <authorList>
            <person name="Goeker M."/>
        </authorList>
    </citation>
    <scope>NUCLEOTIDE SEQUENCE [LARGE SCALE GENOMIC DNA]</scope>
    <source>
        <strain evidence="3 4">DSM 23814</strain>
    </source>
</reference>
<keyword evidence="4" id="KW-1185">Reference proteome</keyword>
<evidence type="ECO:0000313" key="4">
    <source>
        <dbReference type="Proteomes" id="UP000293398"/>
    </source>
</evidence>
<accession>A0A4Q7VQ65</accession>
<name>A0A4Q7VQ65_9BURK</name>
<organism evidence="3 4">
    <name type="scientific">Advenella incenata</name>
    <dbReference type="NCBI Taxonomy" id="267800"/>
    <lineage>
        <taxon>Bacteria</taxon>
        <taxon>Pseudomonadati</taxon>
        <taxon>Pseudomonadota</taxon>
        <taxon>Betaproteobacteria</taxon>
        <taxon>Burkholderiales</taxon>
        <taxon>Alcaligenaceae</taxon>
    </lineage>
</organism>
<dbReference type="PRINTS" id="PR00080">
    <property type="entry name" value="SDRFAMILY"/>
</dbReference>
<dbReference type="PRINTS" id="PR00081">
    <property type="entry name" value="GDHRDH"/>
</dbReference>
<evidence type="ECO:0000256" key="2">
    <source>
        <dbReference type="ARBA" id="ARBA00023002"/>
    </source>
</evidence>
<dbReference type="PANTHER" id="PTHR42879">
    <property type="entry name" value="3-OXOACYL-(ACYL-CARRIER-PROTEIN) REDUCTASE"/>
    <property type="match status" value="1"/>
</dbReference>
<dbReference type="Proteomes" id="UP000293398">
    <property type="component" value="Unassembled WGS sequence"/>
</dbReference>
<sequence length="238" mass="25720">MNNLKYLVTGATKGIGLAISQRLAQKGHSVIGLARDIKNVDFPGKLFSCDLLDLEQTTQTLSKISNEHEIYGIVNNAGVAMPQSLESLDLDSFYKVIDLNVRTAILVTKAFIEPMKERRAGSIVNIASRAIYGSRERTSYSAAKSALVGCTRTWALEFAPFNINVNAVAPGPVETALFRQSRPIGSDAERKILASIPMARLGETNEIASASVFFLEPENRYVTGQILSVDGGASLAGR</sequence>
<evidence type="ECO:0000256" key="1">
    <source>
        <dbReference type="ARBA" id="ARBA00006484"/>
    </source>
</evidence>
<dbReference type="CDD" id="cd05233">
    <property type="entry name" value="SDR_c"/>
    <property type="match status" value="1"/>
</dbReference>
<dbReference type="Gene3D" id="3.40.50.720">
    <property type="entry name" value="NAD(P)-binding Rossmann-like Domain"/>
    <property type="match status" value="1"/>
</dbReference>
<dbReference type="GO" id="GO:0016491">
    <property type="term" value="F:oxidoreductase activity"/>
    <property type="evidence" value="ECO:0007669"/>
    <property type="project" value="UniProtKB-KW"/>
</dbReference>
<dbReference type="NCBIfam" id="NF005753">
    <property type="entry name" value="PRK07577.1"/>
    <property type="match status" value="1"/>
</dbReference>
<dbReference type="PANTHER" id="PTHR42879:SF2">
    <property type="entry name" value="3-OXOACYL-[ACYL-CARRIER-PROTEIN] REDUCTASE FABG"/>
    <property type="match status" value="1"/>
</dbReference>
<dbReference type="AlphaFoldDB" id="A0A4Q7VQ65"/>
<keyword evidence="2" id="KW-0560">Oxidoreductase</keyword>
<dbReference type="EMBL" id="SHKO01000001">
    <property type="protein sequence ID" value="RZT98308.1"/>
    <property type="molecule type" value="Genomic_DNA"/>
</dbReference>
<dbReference type="OrthoDB" id="8665216at2"/>
<comment type="caution">
    <text evidence="3">The sequence shown here is derived from an EMBL/GenBank/DDBJ whole genome shotgun (WGS) entry which is preliminary data.</text>
</comment>
<evidence type="ECO:0000313" key="3">
    <source>
        <dbReference type="EMBL" id="RZT98308.1"/>
    </source>
</evidence>
<comment type="similarity">
    <text evidence="1">Belongs to the short-chain dehydrogenases/reductases (SDR) family.</text>
</comment>
<dbReference type="InterPro" id="IPR050259">
    <property type="entry name" value="SDR"/>
</dbReference>